<dbReference type="RefSeq" id="WP_328279368.1">
    <property type="nucleotide sequence ID" value="NZ_JARTLD010000038.1"/>
</dbReference>
<gene>
    <name evidence="1" type="ORF">P9847_15955</name>
</gene>
<dbReference type="Proteomes" id="UP001343257">
    <property type="component" value="Unassembled WGS sequence"/>
</dbReference>
<evidence type="ECO:0000313" key="2">
    <source>
        <dbReference type="Proteomes" id="UP001343257"/>
    </source>
</evidence>
<reference evidence="1 2" key="1">
    <citation type="submission" date="2023-03" db="EMBL/GenBank/DDBJ databases">
        <title>Bacillus Genome Sequencing.</title>
        <authorList>
            <person name="Dunlap C."/>
        </authorList>
    </citation>
    <scope>NUCLEOTIDE SEQUENCE [LARGE SCALE GENOMIC DNA]</scope>
    <source>
        <strain evidence="1 2">NRS-52</strain>
    </source>
</reference>
<comment type="caution">
    <text evidence="1">The sequence shown here is derived from an EMBL/GenBank/DDBJ whole genome shotgun (WGS) entry which is preliminary data.</text>
</comment>
<evidence type="ECO:0000313" key="1">
    <source>
        <dbReference type="EMBL" id="MED5018804.1"/>
    </source>
</evidence>
<name>A0ABU6PVB0_9BACL</name>
<keyword evidence="2" id="KW-1185">Reference proteome</keyword>
<accession>A0ABU6PVB0</accession>
<evidence type="ECO:0008006" key="3">
    <source>
        <dbReference type="Google" id="ProtNLM"/>
    </source>
</evidence>
<protein>
    <recommendedName>
        <fullName evidence="3">DNA-binding protein</fullName>
    </recommendedName>
</protein>
<organism evidence="1 2">
    <name type="scientific">Paenibacillus chibensis</name>
    <dbReference type="NCBI Taxonomy" id="59846"/>
    <lineage>
        <taxon>Bacteria</taxon>
        <taxon>Bacillati</taxon>
        <taxon>Bacillota</taxon>
        <taxon>Bacilli</taxon>
        <taxon>Bacillales</taxon>
        <taxon>Paenibacillaceae</taxon>
        <taxon>Paenibacillus</taxon>
    </lineage>
</organism>
<sequence length="282" mass="32474">METELALIKNSADSLVSMLRMAYSLENWGNLIILADELLSRVYTPYQEKSTTQIPKTEKPLVYYIGYGNLMKGVAYQKKKRYEEAKICIDNYKNLEFFSDGSESDQKIVEDFSFFAKANTFTVDILSGNTERLAEYALFIQKYPSETLPGLVTILECANTNNIDVDEIIKPLSDYVTNLKYDDLSSTDCTYYLSILHLLSIYYYKRSLFEPALNFTIQSLIFSDKIGDDKQFKKSAALFEICRPRALPEQLERYYKILQDYLLGVMKNEECISLNIVVAGNR</sequence>
<dbReference type="EMBL" id="JARTLD010000038">
    <property type="protein sequence ID" value="MED5018804.1"/>
    <property type="molecule type" value="Genomic_DNA"/>
</dbReference>
<proteinExistence type="predicted"/>